<dbReference type="Proteomes" id="UP000784294">
    <property type="component" value="Unassembled WGS sequence"/>
</dbReference>
<organism evidence="2 3">
    <name type="scientific">Protopolystoma xenopodis</name>
    <dbReference type="NCBI Taxonomy" id="117903"/>
    <lineage>
        <taxon>Eukaryota</taxon>
        <taxon>Metazoa</taxon>
        <taxon>Spiralia</taxon>
        <taxon>Lophotrochozoa</taxon>
        <taxon>Platyhelminthes</taxon>
        <taxon>Monogenea</taxon>
        <taxon>Polyopisthocotylea</taxon>
        <taxon>Polystomatidea</taxon>
        <taxon>Polystomatidae</taxon>
        <taxon>Protopolystoma</taxon>
    </lineage>
</organism>
<feature type="compositionally biased region" description="Basic residues" evidence="1">
    <location>
        <begin position="92"/>
        <end position="115"/>
    </location>
</feature>
<keyword evidence="3" id="KW-1185">Reference proteome</keyword>
<feature type="region of interest" description="Disordered" evidence="1">
    <location>
        <begin position="228"/>
        <end position="254"/>
    </location>
</feature>
<proteinExistence type="predicted"/>
<reference evidence="2" key="1">
    <citation type="submission" date="2018-11" db="EMBL/GenBank/DDBJ databases">
        <authorList>
            <consortium name="Pathogen Informatics"/>
        </authorList>
    </citation>
    <scope>NUCLEOTIDE SEQUENCE</scope>
</reference>
<sequence>MCFGAIIAGELRDKEDSNAHKPPGLTCTDRNQSLCRIVRFRLRLPCHSGRAEASVRRGAAFRRTPPHRARAPRRRATRPQQPRAARTAGGRTRARARARARPKRGARRGSGRGGRRCWGQATHRRDSALARQSEGAQGYPRLGVGRAFVSPSRSARLPLTRHALATFIARPVAVTVAVGVGVVVVGVAARPIAALCSTGQHHLALRRWPKTRRFFMPNRRLRGTCLTVGREEGPRNGSKSSLRCPPCTRQQTVT</sequence>
<feature type="compositionally biased region" description="Low complexity" evidence="1">
    <location>
        <begin position="78"/>
        <end position="91"/>
    </location>
</feature>
<evidence type="ECO:0000313" key="3">
    <source>
        <dbReference type="Proteomes" id="UP000784294"/>
    </source>
</evidence>
<name>A0A3S5CJK2_9PLAT</name>
<evidence type="ECO:0000256" key="1">
    <source>
        <dbReference type="SAM" id="MobiDB-lite"/>
    </source>
</evidence>
<feature type="compositionally biased region" description="Basic residues" evidence="1">
    <location>
        <begin position="64"/>
        <end position="77"/>
    </location>
</feature>
<feature type="region of interest" description="Disordered" evidence="1">
    <location>
        <begin position="49"/>
        <end position="135"/>
    </location>
</feature>
<protein>
    <submittedName>
        <fullName evidence="2">Uncharacterized protein</fullName>
    </submittedName>
</protein>
<gene>
    <name evidence="2" type="ORF">PXEA_LOCUS20163</name>
</gene>
<evidence type="ECO:0000313" key="2">
    <source>
        <dbReference type="EMBL" id="VEL26723.1"/>
    </source>
</evidence>
<comment type="caution">
    <text evidence="2">The sequence shown here is derived from an EMBL/GenBank/DDBJ whole genome shotgun (WGS) entry which is preliminary data.</text>
</comment>
<dbReference type="EMBL" id="CAAALY010082289">
    <property type="protein sequence ID" value="VEL26723.1"/>
    <property type="molecule type" value="Genomic_DNA"/>
</dbReference>
<accession>A0A3S5CJK2</accession>
<dbReference type="AlphaFoldDB" id="A0A3S5CJK2"/>